<feature type="compositionally biased region" description="Basic residues" evidence="1">
    <location>
        <begin position="72"/>
        <end position="84"/>
    </location>
</feature>
<dbReference type="EMBL" id="JBHSQS010000003">
    <property type="protein sequence ID" value="MFC5922856.1"/>
    <property type="molecule type" value="Genomic_DNA"/>
</dbReference>
<proteinExistence type="predicted"/>
<organism evidence="2 3">
    <name type="scientific">Micromonospora vulcania</name>
    <dbReference type="NCBI Taxonomy" id="1441873"/>
    <lineage>
        <taxon>Bacteria</taxon>
        <taxon>Bacillati</taxon>
        <taxon>Actinomycetota</taxon>
        <taxon>Actinomycetes</taxon>
        <taxon>Micromonosporales</taxon>
        <taxon>Micromonosporaceae</taxon>
        <taxon>Micromonospora</taxon>
    </lineage>
</organism>
<protein>
    <submittedName>
        <fullName evidence="2">Uncharacterized protein</fullName>
    </submittedName>
</protein>
<comment type="caution">
    <text evidence="2">The sequence shown here is derived from an EMBL/GenBank/DDBJ whole genome shotgun (WGS) entry which is preliminary data.</text>
</comment>
<evidence type="ECO:0000256" key="1">
    <source>
        <dbReference type="SAM" id="MobiDB-lite"/>
    </source>
</evidence>
<sequence length="107" mass="12191">MAGLIERCLREVNSRDYPKEVIERMCDHFTEQRINELAIQRQMFVAEANGIAGTVSRDGNKVYTMFVDPPGRRSRHRTAPHAPHRGAGGDRRLRLSAYGSRCTARYS</sequence>
<gene>
    <name evidence="2" type="ORF">ACFQGL_05815</name>
</gene>
<dbReference type="Proteomes" id="UP001596226">
    <property type="component" value="Unassembled WGS sequence"/>
</dbReference>
<name>A0ABW1H3E6_9ACTN</name>
<keyword evidence="3" id="KW-1185">Reference proteome</keyword>
<accession>A0ABW1H3E6</accession>
<reference evidence="3" key="1">
    <citation type="journal article" date="2019" name="Int. J. Syst. Evol. Microbiol.">
        <title>The Global Catalogue of Microorganisms (GCM) 10K type strain sequencing project: providing services to taxonomists for standard genome sequencing and annotation.</title>
        <authorList>
            <consortium name="The Broad Institute Genomics Platform"/>
            <consortium name="The Broad Institute Genome Sequencing Center for Infectious Disease"/>
            <person name="Wu L."/>
            <person name="Ma J."/>
        </authorList>
    </citation>
    <scope>NUCLEOTIDE SEQUENCE [LARGE SCALE GENOMIC DNA]</scope>
    <source>
        <strain evidence="3">CGMCC 4.7144</strain>
    </source>
</reference>
<feature type="region of interest" description="Disordered" evidence="1">
    <location>
        <begin position="68"/>
        <end position="91"/>
    </location>
</feature>
<evidence type="ECO:0000313" key="2">
    <source>
        <dbReference type="EMBL" id="MFC5922856.1"/>
    </source>
</evidence>
<dbReference type="Gene3D" id="3.40.630.30">
    <property type="match status" value="1"/>
</dbReference>
<dbReference type="RefSeq" id="WP_377506475.1">
    <property type="nucleotide sequence ID" value="NZ_JBHSQS010000003.1"/>
</dbReference>
<evidence type="ECO:0000313" key="3">
    <source>
        <dbReference type="Proteomes" id="UP001596226"/>
    </source>
</evidence>